<dbReference type="RefSeq" id="WP_238480027.1">
    <property type="nucleotide sequence ID" value="NZ_CP064786.1"/>
</dbReference>
<dbReference type="Gene3D" id="3.40.50.720">
    <property type="entry name" value="NAD(P)-binding Rossmann-like Domain"/>
    <property type="match status" value="1"/>
</dbReference>
<dbReference type="InterPro" id="IPR055170">
    <property type="entry name" value="GFO_IDH_MocA-like_dom"/>
</dbReference>
<evidence type="ECO:0000313" key="5">
    <source>
        <dbReference type="EMBL" id="QSG01303.1"/>
    </source>
</evidence>
<dbReference type="Gene3D" id="3.30.360.10">
    <property type="entry name" value="Dihydrodipicolinate Reductase, domain 2"/>
    <property type="match status" value="1"/>
</dbReference>
<dbReference type="InterPro" id="IPR050984">
    <property type="entry name" value="Gfo/Idh/MocA_domain"/>
</dbReference>
<protein>
    <submittedName>
        <fullName evidence="5">Putative dehydrogenase</fullName>
    </submittedName>
</protein>
<feature type="domain" description="GFO/IDH/MocA-like oxidoreductase" evidence="4">
    <location>
        <begin position="135"/>
        <end position="244"/>
    </location>
</feature>
<evidence type="ECO:0000259" key="4">
    <source>
        <dbReference type="Pfam" id="PF22725"/>
    </source>
</evidence>
<gene>
    <name evidence="5" type="primary">mviM</name>
    <name evidence="5" type="ORF">AArcS_0063</name>
</gene>
<evidence type="ECO:0000256" key="2">
    <source>
        <dbReference type="ARBA" id="ARBA00023002"/>
    </source>
</evidence>
<reference evidence="5" key="1">
    <citation type="submission" date="2020-11" db="EMBL/GenBank/DDBJ databases">
        <title>Carbohydrate-dependent, anaerobic sulfur respiration: A novel catabolism in halophilic archaea.</title>
        <authorList>
            <person name="Sorokin D.Y."/>
            <person name="Messina E."/>
            <person name="Smedile F."/>
            <person name="La Cono V."/>
            <person name="Hallsworth J.E."/>
            <person name="Yakimov M.M."/>
        </authorList>
    </citation>
    <scope>NUCLEOTIDE SEQUENCE</scope>
    <source>
        <strain evidence="5">AArc-S</strain>
    </source>
</reference>
<dbReference type="PANTHER" id="PTHR22604:SF105">
    <property type="entry name" value="TRANS-1,2-DIHYDROBENZENE-1,2-DIOL DEHYDROGENASE"/>
    <property type="match status" value="1"/>
</dbReference>
<keyword evidence="6" id="KW-1185">Reference proteome</keyword>
<dbReference type="GO" id="GO:0000166">
    <property type="term" value="F:nucleotide binding"/>
    <property type="evidence" value="ECO:0007669"/>
    <property type="project" value="InterPro"/>
</dbReference>
<dbReference type="PANTHER" id="PTHR22604">
    <property type="entry name" value="OXIDOREDUCTASES"/>
    <property type="match status" value="1"/>
</dbReference>
<accession>A0A897MQN1</accession>
<dbReference type="KEGG" id="hara:AArcS_0063"/>
<comment type="similarity">
    <text evidence="1">Belongs to the Gfo/Idh/MocA family.</text>
</comment>
<dbReference type="GO" id="GO:0016491">
    <property type="term" value="F:oxidoreductase activity"/>
    <property type="evidence" value="ECO:0007669"/>
    <property type="project" value="UniProtKB-KW"/>
</dbReference>
<name>A0A897MQN1_9EURY</name>
<evidence type="ECO:0000259" key="3">
    <source>
        <dbReference type="Pfam" id="PF01408"/>
    </source>
</evidence>
<dbReference type="InterPro" id="IPR036291">
    <property type="entry name" value="NAD(P)-bd_dom_sf"/>
</dbReference>
<dbReference type="EMBL" id="CP064786">
    <property type="protein sequence ID" value="QSG01303.1"/>
    <property type="molecule type" value="Genomic_DNA"/>
</dbReference>
<dbReference type="Pfam" id="PF01408">
    <property type="entry name" value="GFO_IDH_MocA"/>
    <property type="match status" value="1"/>
</dbReference>
<dbReference type="InterPro" id="IPR000683">
    <property type="entry name" value="Gfo/Idh/MocA-like_OxRdtase_N"/>
</dbReference>
<dbReference type="SUPFAM" id="SSF55347">
    <property type="entry name" value="Glyceraldehyde-3-phosphate dehydrogenase-like, C-terminal domain"/>
    <property type="match status" value="1"/>
</dbReference>
<evidence type="ECO:0000313" key="6">
    <source>
        <dbReference type="Proteomes" id="UP000663586"/>
    </source>
</evidence>
<dbReference type="Proteomes" id="UP000663586">
    <property type="component" value="Chromosome"/>
</dbReference>
<organism evidence="5 6">
    <name type="scientific">Natranaeroarchaeum sulfidigenes</name>
    <dbReference type="NCBI Taxonomy" id="2784880"/>
    <lineage>
        <taxon>Archaea</taxon>
        <taxon>Methanobacteriati</taxon>
        <taxon>Methanobacteriota</taxon>
        <taxon>Stenosarchaea group</taxon>
        <taxon>Halobacteria</taxon>
        <taxon>Halobacteriales</taxon>
        <taxon>Natronoarchaeaceae</taxon>
        <taxon>Natranaeroarchaeum</taxon>
    </lineage>
</organism>
<sequence length="328" mass="35737">MEFGILSTAGIARNSVVPAIRESEATVGAIASRDADRAASVADDFSIPRSYGSYDALLDDSGIDAVYIPLPNGLHAEWTKRAADAGLDVLCEKPLTVDAAEAHEVVDHCERRDVTLMEAFMYQFHPRTERAIELADERLDDIRSVSASFKFPLVDAPDDIRLNPDLAGGSLMDVGAYAVSAARQFLGQPGRVYAHIHDSRDSGVDTEVAGILEYDDGSSARVASGFDTQTVQRYRVEAANGWIEVENAFSPPSDDPAELDYMIDGVRGTERFEPVDQYRLQIDHFVDCVESRAQPRTGGTEAIENMAVIDALYRSADSGEPTTVDTQQ</sequence>
<feature type="domain" description="Gfo/Idh/MocA-like oxidoreductase N-terminal" evidence="3">
    <location>
        <begin position="10"/>
        <end position="119"/>
    </location>
</feature>
<evidence type="ECO:0000256" key="1">
    <source>
        <dbReference type="ARBA" id="ARBA00010928"/>
    </source>
</evidence>
<dbReference type="SUPFAM" id="SSF51735">
    <property type="entry name" value="NAD(P)-binding Rossmann-fold domains"/>
    <property type="match status" value="1"/>
</dbReference>
<dbReference type="GeneID" id="70683450"/>
<dbReference type="Pfam" id="PF22725">
    <property type="entry name" value="GFO_IDH_MocA_C3"/>
    <property type="match status" value="1"/>
</dbReference>
<proteinExistence type="inferred from homology"/>
<keyword evidence="2" id="KW-0560">Oxidoreductase</keyword>
<dbReference type="AlphaFoldDB" id="A0A897MQN1"/>